<feature type="domain" description="Bro-N" evidence="2">
    <location>
        <begin position="1"/>
        <end position="56"/>
    </location>
</feature>
<keyword evidence="4" id="KW-1185">Reference proteome</keyword>
<dbReference type="InterPro" id="IPR003497">
    <property type="entry name" value="BRO_N_domain"/>
</dbReference>
<name>A0ABS7WS11_9BACT</name>
<accession>A0ABS7WS11</accession>
<gene>
    <name evidence="3" type="ORF">AVCANL283_05450</name>
</gene>
<keyword evidence="1" id="KW-0175">Coiled coil</keyword>
<reference evidence="3 4" key="1">
    <citation type="submission" date="2020-07" db="EMBL/GenBank/DDBJ databases">
        <title>Transfer of Campylobacter canadensis to the novel genus Avispirillum gen. nov., that also includes two novel species recovered from migratory waterfowl: Avispirillum anseris sp. nov. and Avispirillum brantae sp. nov.</title>
        <authorList>
            <person name="Miller W.G."/>
            <person name="Chapman M.H."/>
            <person name="Yee E."/>
            <person name="Inglis G.D."/>
        </authorList>
    </citation>
    <scope>NUCLEOTIDE SEQUENCE [LARGE SCALE GENOMIC DNA]</scope>
    <source>
        <strain evidence="3 4">L283</strain>
    </source>
</reference>
<dbReference type="PROSITE" id="PS51750">
    <property type="entry name" value="BRO_N"/>
    <property type="match status" value="1"/>
</dbReference>
<dbReference type="RefSeq" id="WP_224325372.1">
    <property type="nucleotide sequence ID" value="NZ_JACGBB010000010.1"/>
</dbReference>
<evidence type="ECO:0000256" key="1">
    <source>
        <dbReference type="SAM" id="Coils"/>
    </source>
</evidence>
<comment type="caution">
    <text evidence="3">The sequence shown here is derived from an EMBL/GenBank/DDBJ whole genome shotgun (WGS) entry which is preliminary data.</text>
</comment>
<dbReference type="EMBL" id="JACGBB010000010">
    <property type="protein sequence ID" value="MBZ7987542.1"/>
    <property type="molecule type" value="Genomic_DNA"/>
</dbReference>
<feature type="coiled-coil region" evidence="1">
    <location>
        <begin position="75"/>
        <end position="109"/>
    </location>
</feature>
<sequence>MVFKTTPFKTKGGVQNFTMISEPQLYFLIMRSDKPNAKAFRMWVNCEVLPTIRKQWHYNKISNTRSLTIPQLESKREQNQKEQVLKSENESLKDELINTQKELIRLYQMGRG</sequence>
<dbReference type="Pfam" id="PF02498">
    <property type="entry name" value="Bro-N"/>
    <property type="match status" value="1"/>
</dbReference>
<evidence type="ECO:0000313" key="3">
    <source>
        <dbReference type="EMBL" id="MBZ7987542.1"/>
    </source>
</evidence>
<organism evidence="3 4">
    <name type="scientific">Campylobacter canadensis</name>
    <dbReference type="NCBI Taxonomy" id="449520"/>
    <lineage>
        <taxon>Bacteria</taxon>
        <taxon>Pseudomonadati</taxon>
        <taxon>Campylobacterota</taxon>
        <taxon>Epsilonproteobacteria</taxon>
        <taxon>Campylobacterales</taxon>
        <taxon>Campylobacteraceae</taxon>
        <taxon>Campylobacter</taxon>
    </lineage>
</organism>
<dbReference type="Proteomes" id="UP000786183">
    <property type="component" value="Unassembled WGS sequence"/>
</dbReference>
<proteinExistence type="predicted"/>
<protein>
    <submittedName>
        <fullName evidence="3">Bro-N domain-containing protein</fullName>
    </submittedName>
</protein>
<evidence type="ECO:0000313" key="4">
    <source>
        <dbReference type="Proteomes" id="UP000786183"/>
    </source>
</evidence>
<evidence type="ECO:0000259" key="2">
    <source>
        <dbReference type="PROSITE" id="PS51750"/>
    </source>
</evidence>